<dbReference type="KEGG" id="ptp:RCA23_c23930"/>
<feature type="active site" evidence="4">
    <location>
        <position position="144"/>
    </location>
</feature>
<dbReference type="PANTHER" id="PTHR21600:SF44">
    <property type="entry name" value="RIBOSOMAL LARGE SUBUNIT PSEUDOURIDINE SYNTHASE D"/>
    <property type="match status" value="1"/>
</dbReference>
<evidence type="ECO:0000256" key="3">
    <source>
        <dbReference type="ARBA" id="ARBA00036882"/>
    </source>
</evidence>
<feature type="domain" description="RNA-binding S4" evidence="7">
    <location>
        <begin position="18"/>
        <end position="78"/>
    </location>
</feature>
<evidence type="ECO:0000259" key="7">
    <source>
        <dbReference type="SMART" id="SM00363"/>
    </source>
</evidence>
<dbReference type="GO" id="GO:0160140">
    <property type="term" value="F:23S rRNA pseudouridine(1911/1915/1917) synthase activity"/>
    <property type="evidence" value="ECO:0007669"/>
    <property type="project" value="UniProtKB-EC"/>
</dbReference>
<name>A0AAN0RKL2_9RHOB</name>
<evidence type="ECO:0000256" key="6">
    <source>
        <dbReference type="RuleBase" id="RU362028"/>
    </source>
</evidence>
<dbReference type="PROSITE" id="PS50889">
    <property type="entry name" value="S4"/>
    <property type="match status" value="1"/>
</dbReference>
<dbReference type="Gene3D" id="3.30.2350.10">
    <property type="entry name" value="Pseudouridine synthase"/>
    <property type="match status" value="1"/>
</dbReference>
<gene>
    <name evidence="8" type="primary">rluC</name>
    <name evidence="8" type="ORF">RCA23_c23930</name>
</gene>
<dbReference type="Pfam" id="PF00849">
    <property type="entry name" value="PseudoU_synth_2"/>
    <property type="match status" value="1"/>
</dbReference>
<evidence type="ECO:0000313" key="9">
    <source>
        <dbReference type="Proteomes" id="UP000028680"/>
    </source>
</evidence>
<evidence type="ECO:0000256" key="4">
    <source>
        <dbReference type="PIRSR" id="PIRSR606225-1"/>
    </source>
</evidence>
<dbReference type="InterPro" id="IPR036986">
    <property type="entry name" value="S4_RNA-bd_sf"/>
</dbReference>
<dbReference type="CDD" id="cd02869">
    <property type="entry name" value="PseudoU_synth_RluA_like"/>
    <property type="match status" value="1"/>
</dbReference>
<dbReference type="Proteomes" id="UP000028680">
    <property type="component" value="Chromosome"/>
</dbReference>
<dbReference type="InterPro" id="IPR050188">
    <property type="entry name" value="RluA_PseudoU_synthase"/>
</dbReference>
<keyword evidence="5" id="KW-0694">RNA-binding</keyword>
<organism evidence="8 9">
    <name type="scientific">Planktomarina temperata RCA23</name>
    <dbReference type="NCBI Taxonomy" id="666509"/>
    <lineage>
        <taxon>Bacteria</taxon>
        <taxon>Pseudomonadati</taxon>
        <taxon>Pseudomonadota</taxon>
        <taxon>Alphaproteobacteria</taxon>
        <taxon>Rhodobacterales</taxon>
        <taxon>Paracoccaceae</taxon>
        <taxon>Planktomarina</taxon>
    </lineage>
</organism>
<dbReference type="GO" id="GO:0003723">
    <property type="term" value="F:RNA binding"/>
    <property type="evidence" value="ECO:0007669"/>
    <property type="project" value="UniProtKB-KW"/>
</dbReference>
<keyword evidence="9" id="KW-1185">Reference proteome</keyword>
<reference evidence="8 9" key="1">
    <citation type="journal article" date="2014" name="ISME J.">
        <title>Adaptation of an abundant Roseobacter RCA organism to pelagic systems revealed by genomic and transcriptomic analyses.</title>
        <authorList>
            <person name="Voget S."/>
            <person name="Wemheuer B."/>
            <person name="Brinkhoff T."/>
            <person name="Vollmers J."/>
            <person name="Dietrich S."/>
            <person name="Giebel H.A."/>
            <person name="Beardsley C."/>
            <person name="Sardemann C."/>
            <person name="Bakenhus I."/>
            <person name="Billerbeck S."/>
            <person name="Daniel R."/>
            <person name="Simon M."/>
        </authorList>
    </citation>
    <scope>NUCLEOTIDE SEQUENCE [LARGE SCALE GENOMIC DNA]</scope>
    <source>
        <strain evidence="8 9">RCA23</strain>
    </source>
</reference>
<dbReference type="InterPro" id="IPR006225">
    <property type="entry name" value="PsdUridine_synth_RluC/D"/>
</dbReference>
<keyword evidence="2 6" id="KW-0413">Isomerase</keyword>
<comment type="similarity">
    <text evidence="1 6">Belongs to the pseudouridine synthase RluA family.</text>
</comment>
<dbReference type="SUPFAM" id="SSF55120">
    <property type="entry name" value="Pseudouridine synthase"/>
    <property type="match status" value="1"/>
</dbReference>
<comment type="catalytic activity">
    <reaction evidence="3">
        <text>uridine(1911/1915/1917) in 23S rRNA = pseudouridine(1911/1915/1917) in 23S rRNA</text>
        <dbReference type="Rhea" id="RHEA:42524"/>
        <dbReference type="Rhea" id="RHEA-COMP:10097"/>
        <dbReference type="Rhea" id="RHEA-COMP:10098"/>
        <dbReference type="ChEBI" id="CHEBI:65314"/>
        <dbReference type="ChEBI" id="CHEBI:65315"/>
        <dbReference type="EC" id="5.4.99.23"/>
    </reaction>
</comment>
<proteinExistence type="inferred from homology"/>
<dbReference type="AlphaFoldDB" id="A0AAN0RKL2"/>
<comment type="function">
    <text evidence="6">Responsible for synthesis of pseudouridine from uracil.</text>
</comment>
<evidence type="ECO:0000256" key="2">
    <source>
        <dbReference type="ARBA" id="ARBA00023235"/>
    </source>
</evidence>
<dbReference type="GO" id="GO:0000455">
    <property type="term" value="P:enzyme-directed rRNA pseudouridine synthesis"/>
    <property type="evidence" value="ECO:0007669"/>
    <property type="project" value="TreeGrafter"/>
</dbReference>
<evidence type="ECO:0000256" key="5">
    <source>
        <dbReference type="PROSITE-ProRule" id="PRU00182"/>
    </source>
</evidence>
<dbReference type="NCBIfam" id="TIGR00005">
    <property type="entry name" value="rluA_subfam"/>
    <property type="match status" value="1"/>
</dbReference>
<dbReference type="EC" id="5.4.99.-" evidence="6"/>
<dbReference type="InterPro" id="IPR006145">
    <property type="entry name" value="PsdUridine_synth_RsuA/RluA"/>
</dbReference>
<dbReference type="Pfam" id="PF01479">
    <property type="entry name" value="S4"/>
    <property type="match status" value="1"/>
</dbReference>
<dbReference type="PANTHER" id="PTHR21600">
    <property type="entry name" value="MITOCHONDRIAL RNA PSEUDOURIDINE SYNTHASE"/>
    <property type="match status" value="1"/>
</dbReference>
<dbReference type="SUPFAM" id="SSF55174">
    <property type="entry name" value="Alpha-L RNA-binding motif"/>
    <property type="match status" value="1"/>
</dbReference>
<dbReference type="InterPro" id="IPR002942">
    <property type="entry name" value="S4_RNA-bd"/>
</dbReference>
<dbReference type="InterPro" id="IPR020103">
    <property type="entry name" value="PsdUridine_synth_cat_dom_sf"/>
</dbReference>
<evidence type="ECO:0000256" key="1">
    <source>
        <dbReference type="ARBA" id="ARBA00010876"/>
    </source>
</evidence>
<dbReference type="PROSITE" id="PS01129">
    <property type="entry name" value="PSI_RLU"/>
    <property type="match status" value="1"/>
</dbReference>
<dbReference type="InterPro" id="IPR006224">
    <property type="entry name" value="PsdUridine_synth_RluA-like_CS"/>
</dbReference>
<dbReference type="Gene3D" id="3.10.290.10">
    <property type="entry name" value="RNA-binding S4 domain"/>
    <property type="match status" value="1"/>
</dbReference>
<sequence length="348" mass="38578">MGMSRVQLLQVNEGDGDQRLDRWFRRLFPQVQQGQIEKMCRKGDIRVDGGRVKSNTRVEVGQVVRIPPLPDTPAPAIVDKKISDADAKMIQSCVLYRDEHIIALNKPPGLPVQGGSKQHRHVDGLTPALRFGNDENPRLVHRLDKDTSGVLILGRSRQMAATLAEAFRHRETRKIYWAVVAGVPHPKMGTVKYGLVKAGGHGSFGEGEKMHCLHPNEVATTPGAKRATTDYAVLSPLGSRAAWVALVPVTGRTHQLRAHMAEMGHPIVGDGKYGGSSQENLGHGWGAQLGGDISKKMHLHARHLRLEHPVTRAMLSFTAPLPEHMQRTWDQMQWDPRDVELDPFEGDE</sequence>
<comment type="catalytic activity">
    <reaction evidence="6">
        <text>a uridine in RNA = a pseudouridine in RNA</text>
        <dbReference type="Rhea" id="RHEA:48348"/>
        <dbReference type="Rhea" id="RHEA-COMP:12068"/>
        <dbReference type="Rhea" id="RHEA-COMP:12069"/>
        <dbReference type="ChEBI" id="CHEBI:65314"/>
        <dbReference type="ChEBI" id="CHEBI:65315"/>
    </reaction>
</comment>
<evidence type="ECO:0000313" key="8">
    <source>
        <dbReference type="EMBL" id="AII87915.1"/>
    </source>
</evidence>
<protein>
    <recommendedName>
        <fullName evidence="6">Pseudouridine synthase</fullName>
        <ecNumber evidence="6">5.4.99.-</ecNumber>
    </recommendedName>
</protein>
<dbReference type="EMBL" id="CP003984">
    <property type="protein sequence ID" value="AII87915.1"/>
    <property type="molecule type" value="Genomic_DNA"/>
</dbReference>
<dbReference type="SMART" id="SM00363">
    <property type="entry name" value="S4"/>
    <property type="match status" value="1"/>
</dbReference>
<accession>A0AAN0RKL2</accession>